<dbReference type="EMBL" id="CP032412">
    <property type="protein sequence ID" value="AYB44449.1"/>
    <property type="molecule type" value="Genomic_DNA"/>
</dbReference>
<feature type="region of interest" description="Disordered" evidence="1">
    <location>
        <begin position="292"/>
        <end position="311"/>
    </location>
</feature>
<keyword evidence="2" id="KW-1133">Transmembrane helix</keyword>
<evidence type="ECO:0000256" key="2">
    <source>
        <dbReference type="SAM" id="Phobius"/>
    </source>
</evidence>
<protein>
    <submittedName>
        <fullName evidence="3">Uncharacterized protein</fullName>
    </submittedName>
</protein>
<feature type="transmembrane region" description="Helical" evidence="2">
    <location>
        <begin position="232"/>
        <end position="255"/>
    </location>
</feature>
<feature type="transmembrane region" description="Helical" evidence="2">
    <location>
        <begin position="202"/>
        <end position="220"/>
    </location>
</feature>
<feature type="transmembrane region" description="Helical" evidence="2">
    <location>
        <begin position="369"/>
        <end position="391"/>
    </location>
</feature>
<keyword evidence="2" id="KW-0812">Transmembrane</keyword>
<gene>
    <name evidence="3" type="ORF">D5F53_14725</name>
</gene>
<keyword evidence="4" id="KW-1185">Reference proteome</keyword>
<evidence type="ECO:0000313" key="4">
    <source>
        <dbReference type="Proteomes" id="UP000266552"/>
    </source>
</evidence>
<keyword evidence="2" id="KW-0472">Membrane</keyword>
<feature type="transmembrane region" description="Helical" evidence="2">
    <location>
        <begin position="453"/>
        <end position="475"/>
    </location>
</feature>
<organism evidence="3 4">
    <name type="scientific">Paenibacillus lautus</name>
    <name type="common">Bacillus lautus</name>
    <dbReference type="NCBI Taxonomy" id="1401"/>
    <lineage>
        <taxon>Bacteria</taxon>
        <taxon>Bacillati</taxon>
        <taxon>Bacillota</taxon>
        <taxon>Bacilli</taxon>
        <taxon>Bacillales</taxon>
        <taxon>Paenibacillaceae</taxon>
        <taxon>Paenibacillus</taxon>
    </lineage>
</organism>
<proteinExistence type="predicted"/>
<feature type="transmembrane region" description="Helical" evidence="2">
    <location>
        <begin position="56"/>
        <end position="82"/>
    </location>
</feature>
<dbReference type="Proteomes" id="UP000266552">
    <property type="component" value="Chromosome"/>
</dbReference>
<name>A0A385TL79_PAELA</name>
<feature type="transmembrane region" description="Helical" evidence="2">
    <location>
        <begin position="412"/>
        <end position="441"/>
    </location>
</feature>
<dbReference type="RefSeq" id="WP_119848347.1">
    <property type="nucleotide sequence ID" value="NZ_CP032412.1"/>
</dbReference>
<reference evidence="3 4" key="1">
    <citation type="submission" date="2018-09" db="EMBL/GenBank/DDBJ databases">
        <title>Genome Sequence of Paenibacillus lautus Strain E7593-69, Azo Dye-Degrading Bacteria, Isolated from Commercial Tattoo Inks.</title>
        <authorList>
            <person name="Nho S.W."/>
            <person name="Kim S.-J."/>
            <person name="Kweon O."/>
            <person name="Cerniglia C.E."/>
        </authorList>
    </citation>
    <scope>NUCLEOTIDE SEQUENCE [LARGE SCALE GENOMIC DNA]</scope>
    <source>
        <strain evidence="3 4">E7593-69</strain>
    </source>
</reference>
<dbReference type="KEGG" id="plw:D5F53_14725"/>
<evidence type="ECO:0000313" key="3">
    <source>
        <dbReference type="EMBL" id="AYB44449.1"/>
    </source>
</evidence>
<feature type="transmembrane region" description="Helical" evidence="2">
    <location>
        <begin position="94"/>
        <end position="114"/>
    </location>
</feature>
<evidence type="ECO:0000256" key="1">
    <source>
        <dbReference type="SAM" id="MobiDB-lite"/>
    </source>
</evidence>
<feature type="transmembrane region" description="Helical" evidence="2">
    <location>
        <begin position="487"/>
        <end position="506"/>
    </location>
</feature>
<accession>A0A385TL79</accession>
<dbReference type="AlphaFoldDB" id="A0A385TL79"/>
<sequence length="543" mass="61389">MLSVFNTIARMWQLQIATLANRIIFYTQRLPWLKGLISEQAYAAVRAKRTAGAVAVVLRIIAGLLESLLYFGVMIALPVVLWADEREAGERLQLFMHMYFCISVLMAGITSAKIMETNEVKYTAVRLMRIAPTRFMRAVLVYRYTTFFLYQWIALTVIAGIFGISALQALMLVVTVTMWRVGSEWLHLIMFRQSNIVLVKKTGIIVLVMLPTLASAYLPLTTVDGVPLFGAMAFGQPLLIALLLFFGVFSGYVLLKQTDFTADVRAVTNHDDPLMNMEQMMADVQRKAVQANERDYRENSSPPYSSKEGAGRKNGYAYMHELFIARHNSLFRAPLRKRLAAIMVIGVILVSSALLFAADHLDVNSLERFLPLLILAMFHLTTGMHLCKVLFYHCDITLMRYHFYRKNAVQHFRLRLGWMLGMNVLIGAALASVLSVFVLILSKGEVHSIVLPIWLLTLTLAVFFTVHHLLLYYLLQPYSTELNTKNPLFTLLNSLISVCFIVAMLLRLTPWTLASVVTTLSLAYLFSALPLVSKFAESRFSVK</sequence>
<feature type="transmembrane region" description="Helical" evidence="2">
    <location>
        <begin position="339"/>
        <end position="357"/>
    </location>
</feature>
<feature type="transmembrane region" description="Helical" evidence="2">
    <location>
        <begin position="135"/>
        <end position="153"/>
    </location>
</feature>
<feature type="transmembrane region" description="Helical" evidence="2">
    <location>
        <begin position="512"/>
        <end position="533"/>
    </location>
</feature>
<feature type="transmembrane region" description="Helical" evidence="2">
    <location>
        <begin position="159"/>
        <end position="181"/>
    </location>
</feature>